<dbReference type="Proteomes" id="UP000249913">
    <property type="component" value="Unassembled WGS sequence"/>
</dbReference>
<dbReference type="AlphaFoldDB" id="A0A2X2KEF7"/>
<keyword evidence="1" id="KW-0812">Transmembrane</keyword>
<organism evidence="2 3">
    <name type="scientific">Staphylococcus aureus</name>
    <dbReference type="NCBI Taxonomy" id="1280"/>
    <lineage>
        <taxon>Bacteria</taxon>
        <taxon>Bacillati</taxon>
        <taxon>Bacillota</taxon>
        <taxon>Bacilli</taxon>
        <taxon>Bacillales</taxon>
        <taxon>Staphylococcaceae</taxon>
        <taxon>Staphylococcus</taxon>
    </lineage>
</organism>
<gene>
    <name evidence="2" type="ORF">NCTC7878_02108</name>
</gene>
<protein>
    <submittedName>
        <fullName evidence="2">Membrane spanning protein</fullName>
    </submittedName>
</protein>
<reference evidence="2 3" key="1">
    <citation type="submission" date="2018-06" db="EMBL/GenBank/DDBJ databases">
        <authorList>
            <consortium name="Pathogen Informatics"/>
            <person name="Doyle S."/>
        </authorList>
    </citation>
    <scope>NUCLEOTIDE SEQUENCE [LARGE SCALE GENOMIC DNA]</scope>
    <source>
        <strain evidence="2 3">NCTC7878</strain>
    </source>
</reference>
<keyword evidence="1" id="KW-1133">Transmembrane helix</keyword>
<dbReference type="EMBL" id="UAUX01000009">
    <property type="protein sequence ID" value="SPZ98705.1"/>
    <property type="molecule type" value="Genomic_DNA"/>
</dbReference>
<evidence type="ECO:0000313" key="3">
    <source>
        <dbReference type="Proteomes" id="UP000249913"/>
    </source>
</evidence>
<evidence type="ECO:0000256" key="1">
    <source>
        <dbReference type="SAM" id="Phobius"/>
    </source>
</evidence>
<name>A0A2X2KEF7_STAAU</name>
<accession>A0A2X2KEF7</accession>
<feature type="transmembrane region" description="Helical" evidence="1">
    <location>
        <begin position="6"/>
        <end position="26"/>
    </location>
</feature>
<evidence type="ECO:0000313" key="2">
    <source>
        <dbReference type="EMBL" id="SPZ98705.1"/>
    </source>
</evidence>
<proteinExistence type="predicted"/>
<keyword evidence="1" id="KW-0472">Membrane</keyword>
<sequence length="48" mass="5366">MAYTTIGLSIYLGLSLVLVHTTKIYMDEGGVRYYYGSFVMKQAGGYAY</sequence>